<organism evidence="1 2">
    <name type="scientific">Bacteroides uniformis</name>
    <dbReference type="NCBI Taxonomy" id="820"/>
    <lineage>
        <taxon>Bacteria</taxon>
        <taxon>Pseudomonadati</taxon>
        <taxon>Bacteroidota</taxon>
        <taxon>Bacteroidia</taxon>
        <taxon>Bacteroidales</taxon>
        <taxon>Bacteroidaceae</taxon>
        <taxon>Bacteroides</taxon>
    </lineage>
</organism>
<sequence>MRLQNKEIPTIIHAAKEIYGEGVKVLLFCSCLNDQKRGGDIDLLIQTENEKKGVLARIRIILRLKLQLGDQK</sequence>
<accession>A0A174GQ69</accession>
<protein>
    <submittedName>
        <fullName evidence="1">DNA polymerase beta domain protein region</fullName>
    </submittedName>
</protein>
<dbReference type="InterPro" id="IPR043519">
    <property type="entry name" value="NT_sf"/>
</dbReference>
<name>A0A174GQ69_BACUN</name>
<dbReference type="AlphaFoldDB" id="A0A174GQ69"/>
<dbReference type="Proteomes" id="UP000095419">
    <property type="component" value="Unassembled WGS sequence"/>
</dbReference>
<dbReference type="Gene3D" id="3.30.460.10">
    <property type="entry name" value="Beta Polymerase, domain 2"/>
    <property type="match status" value="1"/>
</dbReference>
<gene>
    <name evidence="1" type="ORF">ERS417307_02113</name>
</gene>
<proteinExistence type="predicted"/>
<evidence type="ECO:0000313" key="2">
    <source>
        <dbReference type="Proteomes" id="UP000095419"/>
    </source>
</evidence>
<dbReference type="EMBL" id="CYZF01000005">
    <property type="protein sequence ID" value="CUO64593.1"/>
    <property type="molecule type" value="Genomic_DNA"/>
</dbReference>
<reference evidence="1 2" key="1">
    <citation type="submission" date="2015-09" db="EMBL/GenBank/DDBJ databases">
        <authorList>
            <consortium name="Pathogen Informatics"/>
        </authorList>
    </citation>
    <scope>NUCLEOTIDE SEQUENCE [LARGE SCALE GENOMIC DNA]</scope>
    <source>
        <strain evidence="1 2">2789STDY5608791</strain>
    </source>
</reference>
<evidence type="ECO:0000313" key="1">
    <source>
        <dbReference type="EMBL" id="CUO64593.1"/>
    </source>
</evidence>